<accession>A0ABX1PUE6</accession>
<organism evidence="2 3">
    <name type="scientific">Aromatoleum toluvorans</name>
    <dbReference type="NCBI Taxonomy" id="92002"/>
    <lineage>
        <taxon>Bacteria</taxon>
        <taxon>Pseudomonadati</taxon>
        <taxon>Pseudomonadota</taxon>
        <taxon>Betaproteobacteria</taxon>
        <taxon>Rhodocyclales</taxon>
        <taxon>Rhodocyclaceae</taxon>
        <taxon>Aromatoleum</taxon>
    </lineage>
</organism>
<dbReference type="RefSeq" id="WP_169254158.1">
    <property type="nucleotide sequence ID" value="NZ_WTVN01000001.1"/>
</dbReference>
<gene>
    <name evidence="2" type="ORF">GPA22_00605</name>
</gene>
<protein>
    <recommendedName>
        <fullName evidence="4">Major facilitator superfamily (MFS) profile domain-containing protein</fullName>
    </recommendedName>
</protein>
<evidence type="ECO:0000256" key="1">
    <source>
        <dbReference type="SAM" id="Phobius"/>
    </source>
</evidence>
<dbReference type="InterPro" id="IPR036259">
    <property type="entry name" value="MFS_trans_sf"/>
</dbReference>
<evidence type="ECO:0000313" key="2">
    <source>
        <dbReference type="EMBL" id="NMG42240.1"/>
    </source>
</evidence>
<keyword evidence="1" id="KW-0812">Transmembrane</keyword>
<dbReference type="Gene3D" id="1.20.1250.20">
    <property type="entry name" value="MFS general substrate transporter like domains"/>
    <property type="match status" value="1"/>
</dbReference>
<keyword evidence="1" id="KW-1133">Transmembrane helix</keyword>
<feature type="transmembrane region" description="Helical" evidence="1">
    <location>
        <begin position="42"/>
        <end position="62"/>
    </location>
</feature>
<evidence type="ECO:0000313" key="3">
    <source>
        <dbReference type="Proteomes" id="UP000623795"/>
    </source>
</evidence>
<dbReference type="EMBL" id="WTVN01000001">
    <property type="protein sequence ID" value="NMG42240.1"/>
    <property type="molecule type" value="Genomic_DNA"/>
</dbReference>
<reference evidence="2 3" key="1">
    <citation type="submission" date="2019-12" db="EMBL/GenBank/DDBJ databases">
        <title>Comparative genomics gives insights into the taxonomy of the Azoarcus-Aromatoleum group and reveals separate origins of nif in the plant-associated Azoarcus and non-plant-associated Aromatoleum sub-groups.</title>
        <authorList>
            <person name="Lafos M."/>
            <person name="Maluk M."/>
            <person name="Batista M."/>
            <person name="Junghare M."/>
            <person name="Carmona M."/>
            <person name="Faoro H."/>
            <person name="Cruz L.M."/>
            <person name="Battistoni F."/>
            <person name="De Souza E."/>
            <person name="Pedrosa F."/>
            <person name="Chen W.-M."/>
            <person name="Poole P.S."/>
            <person name="Dixon R.A."/>
            <person name="James E.K."/>
        </authorList>
    </citation>
    <scope>NUCLEOTIDE SEQUENCE [LARGE SCALE GENOMIC DNA]</scope>
    <source>
        <strain evidence="2 3">Td21</strain>
    </source>
</reference>
<dbReference type="Proteomes" id="UP000623795">
    <property type="component" value="Unassembled WGS sequence"/>
</dbReference>
<keyword evidence="3" id="KW-1185">Reference proteome</keyword>
<comment type="caution">
    <text evidence="2">The sequence shown here is derived from an EMBL/GenBank/DDBJ whole genome shotgun (WGS) entry which is preliminary data.</text>
</comment>
<keyword evidence="1" id="KW-0472">Membrane</keyword>
<feature type="transmembrane region" description="Helical" evidence="1">
    <location>
        <begin position="12"/>
        <end position="30"/>
    </location>
</feature>
<dbReference type="SUPFAM" id="SSF103473">
    <property type="entry name" value="MFS general substrate transporter"/>
    <property type="match status" value="1"/>
</dbReference>
<evidence type="ECO:0008006" key="4">
    <source>
        <dbReference type="Google" id="ProtNLM"/>
    </source>
</evidence>
<proteinExistence type="predicted"/>
<sequence length="72" mass="7363">MFGATKDFASIYGVAYALACVGVAVGPPLFGTSYDLTGSYDTMLLISIGLVALSAAMSILAIRMSAQIPRAA</sequence>
<name>A0ABX1PUE6_9RHOO</name>